<reference evidence="1" key="1">
    <citation type="submission" date="2024-09" db="EMBL/GenBank/DDBJ databases">
        <title>Black Yeasts Isolated from many extreme environments.</title>
        <authorList>
            <person name="Coleine C."/>
            <person name="Stajich J.E."/>
            <person name="Selbmann L."/>
        </authorList>
    </citation>
    <scope>NUCLEOTIDE SEQUENCE</scope>
    <source>
        <strain evidence="1">CCFEE 5737</strain>
    </source>
</reference>
<gene>
    <name evidence="1" type="ORF">LTS18_013071</name>
</gene>
<organism evidence="1 2">
    <name type="scientific">Coniosporium uncinatum</name>
    <dbReference type="NCBI Taxonomy" id="93489"/>
    <lineage>
        <taxon>Eukaryota</taxon>
        <taxon>Fungi</taxon>
        <taxon>Dikarya</taxon>
        <taxon>Ascomycota</taxon>
        <taxon>Pezizomycotina</taxon>
        <taxon>Dothideomycetes</taxon>
        <taxon>Dothideomycetes incertae sedis</taxon>
        <taxon>Coniosporium</taxon>
    </lineage>
</organism>
<dbReference type="EMBL" id="JAWDJW010000004">
    <property type="protein sequence ID" value="KAK3082187.1"/>
    <property type="molecule type" value="Genomic_DNA"/>
</dbReference>
<keyword evidence="2" id="KW-1185">Reference proteome</keyword>
<dbReference type="Proteomes" id="UP001186974">
    <property type="component" value="Unassembled WGS sequence"/>
</dbReference>
<comment type="caution">
    <text evidence="1">The sequence shown here is derived from an EMBL/GenBank/DDBJ whole genome shotgun (WGS) entry which is preliminary data.</text>
</comment>
<name>A0ACC3DZS3_9PEZI</name>
<evidence type="ECO:0000313" key="1">
    <source>
        <dbReference type="EMBL" id="KAK3082187.1"/>
    </source>
</evidence>
<accession>A0ACC3DZS3</accession>
<proteinExistence type="predicted"/>
<evidence type="ECO:0000313" key="2">
    <source>
        <dbReference type="Proteomes" id="UP001186974"/>
    </source>
</evidence>
<protein>
    <submittedName>
        <fullName evidence="1">Uncharacterized protein</fullName>
    </submittedName>
</protein>
<sequence length="381" mass="41550">MSRALQAVREAAVDGRLQNVITRQTQLESLQKILLENVASIEAAIEKDSGHSEAEAAVELVLILRGLLDYYATLDEKLALHREYAIARGEDGLERQDGIGIVYLVPTNYTLFYSVVITICAAIASGNCIVIELGNTLKESFPLLRRLLKTALDPSIVAFVSSRASDEDLGPNHIRILQSTISTEDKQPRSLSIPDPLISPSQARVVAVVDRTADLQKAARALITARFSFGGNSPYAPDVVLVNEFAEKAFVVALVEEMVKFTTDLNVVKPVDMGRARQVEEMLEASKKEGEVDATMSTSKGTLFRVKSRDAALLRHKMSGTNLLVLSVRSLDDAIDVANRSQGLLASYIFAAPTSGKYLSQFIQSQVSFVNQVPLDLLGQC</sequence>